<name>A0A6I9XTN2_9SAUR</name>
<evidence type="ECO:0000256" key="4">
    <source>
        <dbReference type="SAM" id="Coils"/>
    </source>
</evidence>
<dbReference type="GeneID" id="106542765"/>
<evidence type="ECO:0000313" key="5">
    <source>
        <dbReference type="Proteomes" id="UP000504617"/>
    </source>
</evidence>
<feature type="coiled-coil region" evidence="4">
    <location>
        <begin position="312"/>
        <end position="375"/>
    </location>
</feature>
<evidence type="ECO:0000313" key="6">
    <source>
        <dbReference type="RefSeq" id="XP_013914058.1"/>
    </source>
</evidence>
<dbReference type="PANTHER" id="PTHR31183:SF1">
    <property type="entry name" value="CILIA- AND FLAGELLA-ASSOCIATED PROTEIN 53"/>
    <property type="match status" value="1"/>
</dbReference>
<proteinExistence type="predicted"/>
<feature type="coiled-coil region" evidence="4">
    <location>
        <begin position="218"/>
        <end position="245"/>
    </location>
</feature>
<accession>A0A6I9XTN2</accession>
<reference evidence="6" key="1">
    <citation type="submission" date="2025-08" db="UniProtKB">
        <authorList>
            <consortium name="RefSeq"/>
        </authorList>
    </citation>
    <scope>IDENTIFICATION</scope>
    <source>
        <tissue evidence="6">Skeletal muscle</tissue>
    </source>
</reference>
<dbReference type="RefSeq" id="XP_013914058.1">
    <property type="nucleotide sequence ID" value="XM_014058583.1"/>
</dbReference>
<dbReference type="KEGG" id="tsr:106542765"/>
<dbReference type="InterPro" id="IPR043596">
    <property type="entry name" value="CFAP53/TCHP"/>
</dbReference>
<gene>
    <name evidence="6" type="primary">LOC106542765</name>
</gene>
<evidence type="ECO:0000256" key="1">
    <source>
        <dbReference type="ARBA" id="ARBA00004138"/>
    </source>
</evidence>
<sequence length="421" mass="49267">MSGTECGMLVAMRLNAKRDGKNIFLQISVKKDVLESCANYNTNEQVQRNTLQILTIDTDTSAHTLSELLNIPDFGLPRFANTPNPQLPIKGWQLIENIYVGSLYEDINPTNNYVHLMISQVLLLVSRNKKTKLAASMKEQYRETCEELRRLLSQQHLKEVCKDRVTQLALKEELNKQKEMEEAMYIALWEEDRLAKEKRASEEANKRSGWREEMISALNAQRAIADAQRDEARRLKEEEAKLMKAKSPNTSEDSQKQLFYWRAQEAKRHEYARYAKTHEVGIIKGKMEEISEQKRHHREVQKRIGIEMQAYLAGEEERKERLRDLLEAEEKGFIAEMESQEESIEGQQNSMRMRAKELREKREEARRKLVAEKRELQFRCGWAIANIRILFGEVCSFAARESGMRQPPKAQHFHMPRRVKM</sequence>
<protein>
    <submittedName>
        <fullName evidence="6">Cilia- and flagella-associated protein 53-like</fullName>
    </submittedName>
</protein>
<keyword evidence="4" id="KW-0175">Coiled coil</keyword>
<keyword evidence="5" id="KW-1185">Reference proteome</keyword>
<dbReference type="Proteomes" id="UP000504617">
    <property type="component" value="Unplaced"/>
</dbReference>
<evidence type="ECO:0000256" key="3">
    <source>
        <dbReference type="ARBA" id="ARBA00023273"/>
    </source>
</evidence>
<keyword evidence="3" id="KW-0966">Cell projection</keyword>
<comment type="subcellular location">
    <subcellularLocation>
        <location evidence="1">Cell projection</location>
        <location evidence="1">Cilium</location>
    </subcellularLocation>
</comment>
<organism evidence="5 6">
    <name type="scientific">Thamnophis sirtalis</name>
    <dbReference type="NCBI Taxonomy" id="35019"/>
    <lineage>
        <taxon>Eukaryota</taxon>
        <taxon>Metazoa</taxon>
        <taxon>Chordata</taxon>
        <taxon>Craniata</taxon>
        <taxon>Vertebrata</taxon>
        <taxon>Euteleostomi</taxon>
        <taxon>Lepidosauria</taxon>
        <taxon>Squamata</taxon>
        <taxon>Bifurcata</taxon>
        <taxon>Unidentata</taxon>
        <taxon>Episquamata</taxon>
        <taxon>Toxicofera</taxon>
        <taxon>Serpentes</taxon>
        <taxon>Colubroidea</taxon>
        <taxon>Colubridae</taxon>
        <taxon>Natricinae</taxon>
        <taxon>Thamnophis</taxon>
    </lineage>
</organism>
<dbReference type="OrthoDB" id="75950at2759"/>
<keyword evidence="2" id="KW-0969">Cilium</keyword>
<dbReference type="PANTHER" id="PTHR31183">
    <property type="entry name" value="TRICHOPLEIN KERATIN FILAMENT-BINDING PROTEIN FAMILY MEMBER"/>
    <property type="match status" value="1"/>
</dbReference>
<dbReference type="AlphaFoldDB" id="A0A6I9XTN2"/>
<dbReference type="GO" id="GO:0005929">
    <property type="term" value="C:cilium"/>
    <property type="evidence" value="ECO:0007669"/>
    <property type="project" value="UniProtKB-SubCell"/>
</dbReference>
<evidence type="ECO:0000256" key="2">
    <source>
        <dbReference type="ARBA" id="ARBA00023069"/>
    </source>
</evidence>